<dbReference type="Gene3D" id="1.25.40.70">
    <property type="entry name" value="Phosphatidylinositol 3-kinase, accessory domain (PIK)"/>
    <property type="match status" value="1"/>
</dbReference>
<dbReference type="EMBL" id="VUOE01000001">
    <property type="protein sequence ID" value="KAA2219066.1"/>
    <property type="molecule type" value="Genomic_DNA"/>
</dbReference>
<name>A0A5B2TX27_9FLAO</name>
<comment type="caution">
    <text evidence="1">The sequence shown here is derived from an EMBL/GenBank/DDBJ whole genome shotgun (WGS) entry which is preliminary data.</text>
</comment>
<gene>
    <name evidence="1" type="ORF">F0361_05500</name>
</gene>
<dbReference type="AlphaFoldDB" id="A0A5B2TX27"/>
<dbReference type="Proteomes" id="UP000323188">
    <property type="component" value="Unassembled WGS sequence"/>
</dbReference>
<evidence type="ECO:0000313" key="1">
    <source>
        <dbReference type="EMBL" id="KAA2219066.1"/>
    </source>
</evidence>
<reference evidence="1 2" key="1">
    <citation type="submission" date="2019-09" db="EMBL/GenBank/DDBJ databases">
        <authorList>
            <person name="Khan S.A."/>
            <person name="Jeon C.O."/>
            <person name="Chun B.H."/>
            <person name="Jeong S.E."/>
        </authorList>
    </citation>
    <scope>NUCLEOTIDE SEQUENCE [LARGE SCALE GENOMIC DNA]</scope>
    <source>
        <strain evidence="1 2">KCTC 42508</strain>
    </source>
</reference>
<organism evidence="1 2">
    <name type="scientific">Maribacter flavus</name>
    <dbReference type="NCBI Taxonomy" id="1658664"/>
    <lineage>
        <taxon>Bacteria</taxon>
        <taxon>Pseudomonadati</taxon>
        <taxon>Bacteroidota</taxon>
        <taxon>Flavobacteriia</taxon>
        <taxon>Flavobacteriales</taxon>
        <taxon>Flavobacteriaceae</taxon>
        <taxon>Maribacter</taxon>
    </lineage>
</organism>
<protein>
    <submittedName>
        <fullName evidence="1">DUF2019 domain-containing protein</fullName>
    </submittedName>
</protein>
<evidence type="ECO:0000313" key="2">
    <source>
        <dbReference type="Proteomes" id="UP000323188"/>
    </source>
</evidence>
<dbReference type="SUPFAM" id="SSF48371">
    <property type="entry name" value="ARM repeat"/>
    <property type="match status" value="1"/>
</dbReference>
<dbReference type="InterPro" id="IPR042236">
    <property type="entry name" value="PI3K_accessory_sf"/>
</dbReference>
<sequence length="119" mass="13425">MNKLISEYIDLATEHGISIENGDSSKSNKIHSRIEKITKRISQSEPIIKNEFYGLLKHSNLSVRLWAAVELIGTDEKKSMEILQNISADKGIIGLTSQTLIDMWKKGLIIKNDWNKAST</sequence>
<dbReference type="InterPro" id="IPR016024">
    <property type="entry name" value="ARM-type_fold"/>
</dbReference>
<accession>A0A5B2TX27</accession>
<proteinExistence type="predicted"/>